<evidence type="ECO:0000313" key="4">
    <source>
        <dbReference type="Proteomes" id="UP001596410"/>
    </source>
</evidence>
<comment type="caution">
    <text evidence="3">The sequence shown here is derived from an EMBL/GenBank/DDBJ whole genome shotgun (WGS) entry which is preliminary data.</text>
</comment>
<dbReference type="Proteomes" id="UP001596410">
    <property type="component" value="Unassembled WGS sequence"/>
</dbReference>
<evidence type="ECO:0000313" key="3">
    <source>
        <dbReference type="EMBL" id="MFC7061639.1"/>
    </source>
</evidence>
<dbReference type="EMBL" id="JBHSZV010000014">
    <property type="protein sequence ID" value="MFC7061639.1"/>
    <property type="molecule type" value="Genomic_DNA"/>
</dbReference>
<evidence type="ECO:0000256" key="2">
    <source>
        <dbReference type="SAM" id="Phobius"/>
    </source>
</evidence>
<feature type="region of interest" description="Disordered" evidence="1">
    <location>
        <begin position="371"/>
        <end position="427"/>
    </location>
</feature>
<keyword evidence="2" id="KW-0472">Membrane</keyword>
<organism evidence="3 4">
    <name type="scientific">Halobacillus seohaensis</name>
    <dbReference type="NCBI Taxonomy" id="447421"/>
    <lineage>
        <taxon>Bacteria</taxon>
        <taxon>Bacillati</taxon>
        <taxon>Bacillota</taxon>
        <taxon>Bacilli</taxon>
        <taxon>Bacillales</taxon>
        <taxon>Bacillaceae</taxon>
        <taxon>Halobacillus</taxon>
    </lineage>
</organism>
<keyword evidence="2" id="KW-0812">Transmembrane</keyword>
<feature type="transmembrane region" description="Helical" evidence="2">
    <location>
        <begin position="7"/>
        <end position="28"/>
    </location>
</feature>
<gene>
    <name evidence="3" type="ORF">ACFQIC_07175</name>
</gene>
<feature type="compositionally biased region" description="Basic and acidic residues" evidence="1">
    <location>
        <begin position="385"/>
        <end position="396"/>
    </location>
</feature>
<proteinExistence type="predicted"/>
<accession>A0ABW2EMK7</accession>
<name>A0ABW2EMK7_9BACI</name>
<feature type="compositionally biased region" description="Acidic residues" evidence="1">
    <location>
        <begin position="404"/>
        <end position="427"/>
    </location>
</feature>
<keyword evidence="4" id="KW-1185">Reference proteome</keyword>
<dbReference type="RefSeq" id="WP_204707199.1">
    <property type="nucleotide sequence ID" value="NZ_JBHSZV010000014.1"/>
</dbReference>
<reference evidence="4" key="1">
    <citation type="journal article" date="2019" name="Int. J. Syst. Evol. Microbiol.">
        <title>The Global Catalogue of Microorganisms (GCM) 10K type strain sequencing project: providing services to taxonomists for standard genome sequencing and annotation.</title>
        <authorList>
            <consortium name="The Broad Institute Genomics Platform"/>
            <consortium name="The Broad Institute Genome Sequencing Center for Infectious Disease"/>
            <person name="Wu L."/>
            <person name="Ma J."/>
        </authorList>
    </citation>
    <scope>NUCLEOTIDE SEQUENCE [LARGE SCALE GENOMIC DNA]</scope>
    <source>
        <strain evidence="4">CGMCC 4.1621</strain>
    </source>
</reference>
<keyword evidence="2" id="KW-1133">Transmembrane helix</keyword>
<evidence type="ECO:0000256" key="1">
    <source>
        <dbReference type="SAM" id="MobiDB-lite"/>
    </source>
</evidence>
<sequence>MIQWKSLMVLTGMVTFMLTITYIGPMGWNIVSGEQNRFDEGTKVAGVDIAQLNREEAGKKLRNRFDQWKKEYPVEVKLPGKTLSFQEEFVTISIEESLNGIVEGDNIPIVIDLNSIYFEDLKEQLPSNLAEQVQLDKFITKIEADAARLPDQSLRYSIYSFVPSGVEDLYESISTDSVEVKDVEWFTKYTKEVGKITINAGERISVLDTMDSVALPVDESNLHRIATVIYSSLLDTNFEIEERHISQTLPAFAELGREASVDSRKDRDFIARNPNQTTYEVVFSIHSSELEVEIRGYPLDSEVRSCADYGQRVEPRTIVHYSPLLVGEEVEVKQLGSDGLAVTLIRENREGNIMELIEDYYPPTDRKIVRSIDKKTQDTEGVTQDNEKDEQSRSSDDEGNTNTDDLETEGEGENYIWEDEGEVVDRK</sequence>
<protein>
    <submittedName>
        <fullName evidence="3">VanW family protein</fullName>
    </submittedName>
</protein>